<dbReference type="EMBL" id="JH921457">
    <property type="protein sequence ID" value="EKD12505.1"/>
    <property type="molecule type" value="Genomic_DNA"/>
</dbReference>
<evidence type="ECO:0000313" key="3">
    <source>
        <dbReference type="Proteomes" id="UP000006753"/>
    </source>
</evidence>
<dbReference type="AlphaFoldDB" id="K1W6B1"/>
<evidence type="ECO:0000256" key="1">
    <source>
        <dbReference type="SAM" id="MobiDB-lite"/>
    </source>
</evidence>
<dbReference type="PANTHER" id="PTHR38119">
    <property type="entry name" value="BTB DOMAIN-CONTAINING PROTEIN-RELATED"/>
    <property type="match status" value="1"/>
</dbReference>
<dbReference type="PANTHER" id="PTHR38119:SF2">
    <property type="entry name" value="TRANSCRIPTION FACTOR DOMAIN-CONTAINING PROTEIN"/>
    <property type="match status" value="1"/>
</dbReference>
<dbReference type="HOGENOM" id="CLU_721758_0_0_1"/>
<dbReference type="KEGG" id="mbe:MBM_09371"/>
<evidence type="ECO:0000313" key="2">
    <source>
        <dbReference type="EMBL" id="EKD12505.1"/>
    </source>
</evidence>
<protein>
    <submittedName>
        <fullName evidence="2">Uncharacterized protein</fullName>
    </submittedName>
</protein>
<name>K1W6B1_MARBU</name>
<feature type="region of interest" description="Disordered" evidence="1">
    <location>
        <begin position="40"/>
        <end position="98"/>
    </location>
</feature>
<dbReference type="InParanoid" id="K1W6B1"/>
<organism evidence="2 3">
    <name type="scientific">Marssonina brunnea f. sp. multigermtubi (strain MB_m1)</name>
    <name type="common">Marssonina leaf spot fungus</name>
    <dbReference type="NCBI Taxonomy" id="1072389"/>
    <lineage>
        <taxon>Eukaryota</taxon>
        <taxon>Fungi</taxon>
        <taxon>Dikarya</taxon>
        <taxon>Ascomycota</taxon>
        <taxon>Pezizomycotina</taxon>
        <taxon>Leotiomycetes</taxon>
        <taxon>Helotiales</taxon>
        <taxon>Drepanopezizaceae</taxon>
        <taxon>Drepanopeziza</taxon>
    </lineage>
</organism>
<feature type="region of interest" description="Disordered" evidence="1">
    <location>
        <begin position="1"/>
        <end position="20"/>
    </location>
</feature>
<keyword evidence="3" id="KW-1185">Reference proteome</keyword>
<feature type="compositionally biased region" description="Basic and acidic residues" evidence="1">
    <location>
        <begin position="1"/>
        <end position="14"/>
    </location>
</feature>
<dbReference type="OrthoDB" id="2129688at2759"/>
<sequence length="383" mass="44112">MECRDRSPVAEQELHLSSPKSYYAATPRHIIEGQAADGHNWVQEPDLPQPADVDYTYSASSPTREPKSPVFNTGNPESSPSDEGIPQPQHHRQLQSKPIILSKASTKLAELFKRYAPLKITKSDAKNGIGYKYKIELAPETKARNLDPQGLKFLSFHRINTAKYKQPLFMRNYNGLRDKVELPRIWMRSPVFVWLLRPTCSLRGRVNEQFLHNKEHGEMKDTIWNLVVRKARELKDKKLRIERLLLKFYPVKMIHREGLESIPPVSDAGLSFYRTIGQGDTTYLRSDTLDKFHHNFSMSPKGRQILAVAVEQIKKEARPIVSEFLRDPSQLIRLPTDPELDYLTCIELLDEALPWYLKPELEPYFDQNDGDYGMDGMVNAVDN</sequence>
<gene>
    <name evidence="2" type="ORF">MBM_09371</name>
</gene>
<feature type="compositionally biased region" description="Polar residues" evidence="1">
    <location>
        <begin position="70"/>
        <end position="81"/>
    </location>
</feature>
<proteinExistence type="predicted"/>
<dbReference type="Proteomes" id="UP000006753">
    <property type="component" value="Unassembled WGS sequence"/>
</dbReference>
<accession>K1W6B1</accession>
<reference evidence="2 3" key="1">
    <citation type="journal article" date="2012" name="BMC Genomics">
        <title>Sequencing the genome of Marssonina brunnea reveals fungus-poplar co-evolution.</title>
        <authorList>
            <person name="Zhu S."/>
            <person name="Cao Y.-Z."/>
            <person name="Jiang C."/>
            <person name="Tan B.-Y."/>
            <person name="Wang Z."/>
            <person name="Feng S."/>
            <person name="Zhang L."/>
            <person name="Su X.-H."/>
            <person name="Brejova B."/>
            <person name="Vinar T."/>
            <person name="Xu M."/>
            <person name="Wang M.-X."/>
            <person name="Zhang S.-G."/>
            <person name="Huang M.-R."/>
            <person name="Wu R."/>
            <person name="Zhou Y."/>
        </authorList>
    </citation>
    <scope>NUCLEOTIDE SEQUENCE [LARGE SCALE GENOMIC DNA]</scope>
    <source>
        <strain evidence="2 3">MB_m1</strain>
    </source>
</reference>